<feature type="transmembrane region" description="Helical" evidence="1">
    <location>
        <begin position="75"/>
        <end position="97"/>
    </location>
</feature>
<evidence type="ECO:0000313" key="2">
    <source>
        <dbReference type="EMBL" id="MBA4503721.1"/>
    </source>
</evidence>
<evidence type="ECO:0000313" key="3">
    <source>
        <dbReference type="Proteomes" id="UP000538931"/>
    </source>
</evidence>
<proteinExistence type="predicted"/>
<keyword evidence="1" id="KW-1133">Transmembrane helix</keyword>
<feature type="transmembrane region" description="Helical" evidence="1">
    <location>
        <begin position="157"/>
        <end position="178"/>
    </location>
</feature>
<feature type="transmembrane region" description="Helical" evidence="1">
    <location>
        <begin position="109"/>
        <end position="137"/>
    </location>
</feature>
<keyword evidence="3" id="KW-1185">Reference proteome</keyword>
<gene>
    <name evidence="2" type="ORF">H1S06_15285</name>
</gene>
<accession>A0A7W1X0Y3</accession>
<dbReference type="EMBL" id="JACEMT010000055">
    <property type="protein sequence ID" value="MBA4503721.1"/>
    <property type="molecule type" value="Genomic_DNA"/>
</dbReference>
<dbReference type="RefSeq" id="WP_181741772.1">
    <property type="nucleotide sequence ID" value="NZ_JACEMT010000055.1"/>
</dbReference>
<dbReference type="Proteomes" id="UP000538931">
    <property type="component" value="Unassembled WGS sequence"/>
</dbReference>
<protein>
    <recommendedName>
        <fullName evidence="4">Cobalamin ABC transporter</fullName>
    </recommendedName>
</protein>
<reference evidence="2 3" key="1">
    <citation type="submission" date="2020-07" db="EMBL/GenBank/DDBJ databases">
        <title>Bacterium isolated from marien macroalgae.</title>
        <authorList>
            <person name="Zhu K."/>
            <person name="Lu D."/>
            <person name="Du Z."/>
        </authorList>
    </citation>
    <scope>NUCLEOTIDE SEQUENCE [LARGE SCALE GENOMIC DNA]</scope>
    <source>
        <strain evidence="2 3">3-1745</strain>
    </source>
</reference>
<keyword evidence="1" id="KW-0812">Transmembrane</keyword>
<name>A0A7W1X0Y3_9GAMM</name>
<organism evidence="2 3">
    <name type="scientific">Marinobacterium marinum</name>
    <dbReference type="NCBI Taxonomy" id="2756129"/>
    <lineage>
        <taxon>Bacteria</taxon>
        <taxon>Pseudomonadati</taxon>
        <taxon>Pseudomonadota</taxon>
        <taxon>Gammaproteobacteria</taxon>
        <taxon>Oceanospirillales</taxon>
        <taxon>Oceanospirillaceae</taxon>
        <taxon>Marinobacterium</taxon>
    </lineage>
</organism>
<keyword evidence="1" id="KW-0472">Membrane</keyword>
<dbReference type="AlphaFoldDB" id="A0A7W1X0Y3"/>
<evidence type="ECO:0000256" key="1">
    <source>
        <dbReference type="SAM" id="Phobius"/>
    </source>
</evidence>
<evidence type="ECO:0008006" key="4">
    <source>
        <dbReference type="Google" id="ProtNLM"/>
    </source>
</evidence>
<comment type="caution">
    <text evidence="2">The sequence shown here is derived from an EMBL/GenBank/DDBJ whole genome shotgun (WGS) entry which is preliminary data.</text>
</comment>
<sequence length="190" mass="21275">MMQLSQRSQMLVGLGLILLLALTRGQHFASVDHLPSASWAVFFLAGVFMRPLWSFPLLFLEAVLLDLSYYDWNLAASHCITPAYGMLVPAYATLWYAGRRYARLHQDRLASLGPLLLILLAGAFVSNLFSSGGYYYLSGNFETTSLTGLWARIEQYLPGKLLPLLGYTGGAAVVYTLFRQFKTYQELSRT</sequence>